<accession>A0ABS7CFK4</accession>
<reference evidence="1 2" key="1">
    <citation type="submission" date="2021-07" db="EMBL/GenBank/DDBJ databases">
        <title>Paenibacillus radiodurans sp. nov., isolated from the southeastern edge of Tengger Desert.</title>
        <authorList>
            <person name="Zhang G."/>
        </authorList>
    </citation>
    <scope>NUCLEOTIDE SEQUENCE [LARGE SCALE GENOMIC DNA]</scope>
    <source>
        <strain evidence="1 2">CCM 7311</strain>
    </source>
</reference>
<evidence type="ECO:0000313" key="2">
    <source>
        <dbReference type="Proteomes" id="UP001519887"/>
    </source>
</evidence>
<proteinExistence type="predicted"/>
<sequence>IKLHDLFVAGLAYSLLQNEQPSVARILFVECKGHAYTFYRREIEKATGREVQMVFLEDLLSGGLNAIEEAGQADIIVTTLNQAEEVKAVLAPFDKKVHVIGATAEPSVLLEISRLQPDMEVSFVCLGKKGGEWMARRVNDAGITGIKSAAFGLLDSEHLSEALDRSAKIYASEAVFPELKKMAPDKVELFPMRLEQSSENLLRELVGTDHSKHAAGVNP</sequence>
<feature type="non-terminal residue" evidence="1">
    <location>
        <position position="1"/>
    </location>
</feature>
<gene>
    <name evidence="1" type="ORF">K0U00_37175</name>
</gene>
<protein>
    <submittedName>
        <fullName evidence="1">GntR family transcriptional regulator</fullName>
    </submittedName>
</protein>
<organism evidence="1 2">
    <name type="scientific">Paenibacillus sepulcri</name>
    <dbReference type="NCBI Taxonomy" id="359917"/>
    <lineage>
        <taxon>Bacteria</taxon>
        <taxon>Bacillati</taxon>
        <taxon>Bacillota</taxon>
        <taxon>Bacilli</taxon>
        <taxon>Bacillales</taxon>
        <taxon>Paenibacillaceae</taxon>
        <taxon>Paenibacillus</taxon>
    </lineage>
</organism>
<name>A0ABS7CFK4_9BACL</name>
<dbReference type="Proteomes" id="UP001519887">
    <property type="component" value="Unassembled WGS sequence"/>
</dbReference>
<keyword evidence="2" id="KW-1185">Reference proteome</keyword>
<comment type="caution">
    <text evidence="1">The sequence shown here is derived from an EMBL/GenBank/DDBJ whole genome shotgun (WGS) entry which is preliminary data.</text>
</comment>
<dbReference type="EMBL" id="JAHZIK010001785">
    <property type="protein sequence ID" value="MBW7459707.1"/>
    <property type="molecule type" value="Genomic_DNA"/>
</dbReference>
<evidence type="ECO:0000313" key="1">
    <source>
        <dbReference type="EMBL" id="MBW7459707.1"/>
    </source>
</evidence>